<feature type="transmembrane region" description="Helical" evidence="7">
    <location>
        <begin position="349"/>
        <end position="367"/>
    </location>
</feature>
<evidence type="ECO:0000313" key="9">
    <source>
        <dbReference type="EMBL" id="KTD60979.1"/>
    </source>
</evidence>
<feature type="transmembrane region" description="Helical" evidence="7">
    <location>
        <begin position="426"/>
        <end position="448"/>
    </location>
</feature>
<dbReference type="Proteomes" id="UP000054600">
    <property type="component" value="Unassembled WGS sequence"/>
</dbReference>
<comment type="caution">
    <text evidence="9">The sequence shown here is derived from an EMBL/GenBank/DDBJ whole genome shotgun (WGS) entry which is preliminary data.</text>
</comment>
<accession>A0A0W0YWN7</accession>
<keyword evidence="3" id="KW-1003">Cell membrane</keyword>
<dbReference type="InterPro" id="IPR004638">
    <property type="entry name" value="EmrB-like"/>
</dbReference>
<dbReference type="InterPro" id="IPR020846">
    <property type="entry name" value="MFS_dom"/>
</dbReference>
<dbReference type="Pfam" id="PF07690">
    <property type="entry name" value="MFS_1"/>
    <property type="match status" value="2"/>
</dbReference>
<name>A0A0W0YWN7_9GAMM</name>
<keyword evidence="5 7" id="KW-1133">Transmembrane helix</keyword>
<dbReference type="NCBIfam" id="TIGR00711">
    <property type="entry name" value="efflux_EmrB"/>
    <property type="match status" value="1"/>
</dbReference>
<dbReference type="AlphaFoldDB" id="A0A0W0YWN7"/>
<proteinExistence type="predicted"/>
<dbReference type="PANTHER" id="PTHR42718:SF46">
    <property type="entry name" value="BLR6921 PROTEIN"/>
    <property type="match status" value="1"/>
</dbReference>
<evidence type="ECO:0000256" key="7">
    <source>
        <dbReference type="SAM" id="Phobius"/>
    </source>
</evidence>
<feature type="transmembrane region" description="Helical" evidence="7">
    <location>
        <begin position="158"/>
        <end position="175"/>
    </location>
</feature>
<feature type="domain" description="Major facilitator superfamily (MFS) profile" evidence="8">
    <location>
        <begin position="6"/>
        <end position="453"/>
    </location>
</feature>
<feature type="transmembrane region" description="Helical" evidence="7">
    <location>
        <begin position="97"/>
        <end position="119"/>
    </location>
</feature>
<evidence type="ECO:0000256" key="4">
    <source>
        <dbReference type="ARBA" id="ARBA00022692"/>
    </source>
</evidence>
<sequence length="464" mass="50798">MKKNIILIIVAFAMFMEAVDTTIINTAIPVMAHSLNVYPVNLKLALISYLLSLAIFIPISGWIADKFGVKKVFILAVSVFTLSSIWCGFTQNLWELILARIVQGLGGSLTMPVGRLIILRTCERSELISKMSIVVMVASLGMMLGPLLGGVITEHFSWRWIFWVNVPFGILTVLLSLKLLPEMPPRPVHSLDKTGFILFGSGLATLTYGLSIFSESDVALSQSVLTIIVAVVLLFGYVRHSRDKKHPIVKVDLLSLRTFRVSILGNLLARLSFGGIPFLLPLLLQIILGFSPRLSGLLITPVALGVLLVKPLAIYILRFLGYKKLLILNTILVSLSLCSFAAINPDTSTYQIAFLTFMYGFLIALQYTGMNSLAYANVNDDDVSAATSIMSTIQQLAQSFGVAISAILVSLFTYEFSNNHTLTISTFQHTFIALGILTLLAGTTFLTLKNEDGDELIRAPTISS</sequence>
<dbReference type="PATRIC" id="fig|1122169.6.peg.1602"/>
<dbReference type="OrthoDB" id="9812221at2"/>
<evidence type="ECO:0000256" key="1">
    <source>
        <dbReference type="ARBA" id="ARBA00004651"/>
    </source>
</evidence>
<dbReference type="PANTHER" id="PTHR42718">
    <property type="entry name" value="MAJOR FACILITATOR SUPERFAMILY MULTIDRUG TRANSPORTER MFSC"/>
    <property type="match status" value="1"/>
</dbReference>
<feature type="transmembrane region" description="Helical" evidence="7">
    <location>
        <begin position="396"/>
        <end position="414"/>
    </location>
</feature>
<keyword evidence="2" id="KW-0813">Transport</keyword>
<reference evidence="9 10" key="1">
    <citation type="submission" date="2015-11" db="EMBL/GenBank/DDBJ databases">
        <title>Genomic analysis of 38 Legionella species identifies large and diverse effector repertoires.</title>
        <authorList>
            <person name="Burstein D."/>
            <person name="Amaro F."/>
            <person name="Zusman T."/>
            <person name="Lifshitz Z."/>
            <person name="Cohen O."/>
            <person name="Gilbert J.A."/>
            <person name="Pupko T."/>
            <person name="Shuman H.A."/>
            <person name="Segal G."/>
        </authorList>
    </citation>
    <scope>NUCLEOTIDE SEQUENCE [LARGE SCALE GENOMIC DNA]</scope>
    <source>
        <strain evidence="9 10">ATCC 49655</strain>
    </source>
</reference>
<feature type="transmembrane region" description="Helical" evidence="7">
    <location>
        <begin position="267"/>
        <end position="288"/>
    </location>
</feature>
<dbReference type="Gene3D" id="1.20.1250.20">
    <property type="entry name" value="MFS general substrate transporter like domains"/>
    <property type="match status" value="1"/>
</dbReference>
<evidence type="ECO:0000256" key="3">
    <source>
        <dbReference type="ARBA" id="ARBA00022475"/>
    </source>
</evidence>
<feature type="transmembrane region" description="Helical" evidence="7">
    <location>
        <begin position="44"/>
        <end position="65"/>
    </location>
</feature>
<comment type="subcellular location">
    <subcellularLocation>
        <location evidence="1">Cell membrane</location>
        <topology evidence="1">Multi-pass membrane protein</topology>
    </subcellularLocation>
</comment>
<dbReference type="PRINTS" id="PR01036">
    <property type="entry name" value="TCRTETB"/>
</dbReference>
<keyword evidence="10" id="KW-1185">Reference proteome</keyword>
<feature type="transmembrane region" description="Helical" evidence="7">
    <location>
        <begin position="294"/>
        <end position="313"/>
    </location>
</feature>
<dbReference type="eggNOG" id="COG2814">
    <property type="taxonomic scope" value="Bacteria"/>
</dbReference>
<dbReference type="GO" id="GO:0022857">
    <property type="term" value="F:transmembrane transporter activity"/>
    <property type="evidence" value="ECO:0007669"/>
    <property type="project" value="InterPro"/>
</dbReference>
<dbReference type="Gene3D" id="1.20.1720.10">
    <property type="entry name" value="Multidrug resistance protein D"/>
    <property type="match status" value="1"/>
</dbReference>
<feature type="transmembrane region" description="Helical" evidence="7">
    <location>
        <begin position="196"/>
        <end position="213"/>
    </location>
</feature>
<dbReference type="GO" id="GO:0005886">
    <property type="term" value="C:plasma membrane"/>
    <property type="evidence" value="ECO:0007669"/>
    <property type="project" value="UniProtKB-SubCell"/>
</dbReference>
<dbReference type="SUPFAM" id="SSF103473">
    <property type="entry name" value="MFS general substrate transporter"/>
    <property type="match status" value="1"/>
</dbReference>
<keyword evidence="6 7" id="KW-0472">Membrane</keyword>
<dbReference type="EMBL" id="LNYW01000040">
    <property type="protein sequence ID" value="KTD60979.1"/>
    <property type="molecule type" value="Genomic_DNA"/>
</dbReference>
<evidence type="ECO:0000256" key="5">
    <source>
        <dbReference type="ARBA" id="ARBA00022989"/>
    </source>
</evidence>
<dbReference type="InterPro" id="IPR011701">
    <property type="entry name" value="MFS"/>
</dbReference>
<gene>
    <name evidence="9" type="ORF">Lsha_1390</name>
</gene>
<feature type="transmembrane region" description="Helical" evidence="7">
    <location>
        <begin position="325"/>
        <end position="343"/>
    </location>
</feature>
<evidence type="ECO:0000256" key="6">
    <source>
        <dbReference type="ARBA" id="ARBA00023136"/>
    </source>
</evidence>
<dbReference type="InterPro" id="IPR036259">
    <property type="entry name" value="MFS_trans_sf"/>
</dbReference>
<evidence type="ECO:0000259" key="8">
    <source>
        <dbReference type="PROSITE" id="PS50850"/>
    </source>
</evidence>
<dbReference type="STRING" id="1122169.Lsha_1390"/>
<evidence type="ECO:0000256" key="2">
    <source>
        <dbReference type="ARBA" id="ARBA00022448"/>
    </source>
</evidence>
<feature type="transmembrane region" description="Helical" evidence="7">
    <location>
        <begin position="219"/>
        <end position="238"/>
    </location>
</feature>
<protein>
    <submittedName>
        <fullName evidence="9">MFS transporter DHA2 family multidrug resistance protein B</fullName>
    </submittedName>
</protein>
<evidence type="ECO:0000313" key="10">
    <source>
        <dbReference type="Proteomes" id="UP000054600"/>
    </source>
</evidence>
<dbReference type="PROSITE" id="PS50850">
    <property type="entry name" value="MFS"/>
    <property type="match status" value="1"/>
</dbReference>
<organism evidence="9 10">
    <name type="scientific">Legionella shakespearei DSM 23087</name>
    <dbReference type="NCBI Taxonomy" id="1122169"/>
    <lineage>
        <taxon>Bacteria</taxon>
        <taxon>Pseudomonadati</taxon>
        <taxon>Pseudomonadota</taxon>
        <taxon>Gammaproteobacteria</taxon>
        <taxon>Legionellales</taxon>
        <taxon>Legionellaceae</taxon>
        <taxon>Legionella</taxon>
    </lineage>
</organism>
<keyword evidence="4 7" id="KW-0812">Transmembrane</keyword>
<feature type="transmembrane region" description="Helical" evidence="7">
    <location>
        <begin position="131"/>
        <end position="152"/>
    </location>
</feature>
<feature type="transmembrane region" description="Helical" evidence="7">
    <location>
        <begin position="72"/>
        <end position="91"/>
    </location>
</feature>
<dbReference type="RefSeq" id="WP_018578640.1">
    <property type="nucleotide sequence ID" value="NZ_KB892437.1"/>
</dbReference>